<dbReference type="InterPro" id="IPR026881">
    <property type="entry name" value="WYL_dom"/>
</dbReference>
<dbReference type="InterPro" id="IPR028349">
    <property type="entry name" value="PafC-like"/>
</dbReference>
<dbReference type="InterPro" id="IPR051534">
    <property type="entry name" value="CBASS_pafABC_assoc_protein"/>
</dbReference>
<name>A0ABW8AJI7_9ACTN</name>
<dbReference type="RefSeq" id="WP_398276331.1">
    <property type="nucleotide sequence ID" value="NZ_JBITLV010000001.1"/>
</dbReference>
<dbReference type="InterPro" id="IPR036390">
    <property type="entry name" value="WH_DNA-bd_sf"/>
</dbReference>
<dbReference type="EMBL" id="JBITLV010000001">
    <property type="protein sequence ID" value="MFI7586529.1"/>
    <property type="molecule type" value="Genomic_DNA"/>
</dbReference>
<evidence type="ECO:0000256" key="2">
    <source>
        <dbReference type="ARBA" id="ARBA00023125"/>
    </source>
</evidence>
<keyword evidence="2" id="KW-0238">DNA-binding</keyword>
<evidence type="ECO:0000313" key="6">
    <source>
        <dbReference type="Proteomes" id="UP001612915"/>
    </source>
</evidence>
<dbReference type="Pfam" id="PF08279">
    <property type="entry name" value="HTH_11"/>
    <property type="match status" value="1"/>
</dbReference>
<accession>A0ABW8AJI7</accession>
<dbReference type="Proteomes" id="UP001612915">
    <property type="component" value="Unassembled WGS sequence"/>
</dbReference>
<dbReference type="InterPro" id="IPR057727">
    <property type="entry name" value="WCX_dom"/>
</dbReference>
<comment type="caution">
    <text evidence="5">The sequence shown here is derived from an EMBL/GenBank/DDBJ whole genome shotgun (WGS) entry which is preliminary data.</text>
</comment>
<dbReference type="PIRSF" id="PIRSF016838">
    <property type="entry name" value="PafC"/>
    <property type="match status" value="1"/>
</dbReference>
<dbReference type="SUPFAM" id="SSF46785">
    <property type="entry name" value="Winged helix' DNA-binding domain"/>
    <property type="match status" value="1"/>
</dbReference>
<dbReference type="InterPro" id="IPR036388">
    <property type="entry name" value="WH-like_DNA-bd_sf"/>
</dbReference>
<dbReference type="PROSITE" id="PS52050">
    <property type="entry name" value="WYL"/>
    <property type="match status" value="1"/>
</dbReference>
<keyword evidence="1" id="KW-0805">Transcription regulation</keyword>
<dbReference type="PROSITE" id="PS51000">
    <property type="entry name" value="HTH_DEOR_2"/>
    <property type="match status" value="1"/>
</dbReference>
<keyword evidence="6" id="KW-1185">Reference proteome</keyword>
<protein>
    <submittedName>
        <fullName evidence="5">Helix-turn-helix transcriptional regulator</fullName>
    </submittedName>
</protein>
<feature type="domain" description="HTH deoR-type" evidence="4">
    <location>
        <begin position="4"/>
        <end position="59"/>
    </location>
</feature>
<dbReference type="InterPro" id="IPR013196">
    <property type="entry name" value="HTH_11"/>
</dbReference>
<sequence>MSQTSARLLQLLSLLQTPREWPGPELARKLEVSTRTVRNDVERLRDPGYPVEATRGAVGGYRLAAGTAMPPLLLEDDEAVAIAVSLRTVAGGAVEGIEETSLRALAKLQQVLPKRLAAQVEALQAYTVRVAGGRGGPQVDSRVLALLAAAARDHERVRFQYSDHSGAATERRVEPHRLVNWGRRWYLVAWDGDRDDWRTFRVDRLSEPTGIGHRFRPRPLPEEDVAAYVSRNARRVRQKFHGEVVVHAGAEQVVARMGAWSEGMVTALGADRCLLSIGADDADDLARWMAYLGWDFEVRGPEELRAAVRAISQRYARAAG</sequence>
<dbReference type="Gene3D" id="1.10.10.10">
    <property type="entry name" value="Winged helix-like DNA-binding domain superfamily/Winged helix DNA-binding domain"/>
    <property type="match status" value="1"/>
</dbReference>
<evidence type="ECO:0000313" key="5">
    <source>
        <dbReference type="EMBL" id="MFI7586529.1"/>
    </source>
</evidence>
<proteinExistence type="predicted"/>
<dbReference type="InterPro" id="IPR018356">
    <property type="entry name" value="Tscrpt_reg_HTH_DeoR_CS"/>
</dbReference>
<dbReference type="Pfam" id="PF13280">
    <property type="entry name" value="WYL"/>
    <property type="match status" value="1"/>
</dbReference>
<dbReference type="PANTHER" id="PTHR34580:SF3">
    <property type="entry name" value="PROTEIN PAFB"/>
    <property type="match status" value="1"/>
</dbReference>
<gene>
    <name evidence="5" type="ORF">ACIB24_05585</name>
</gene>
<dbReference type="Pfam" id="PF25583">
    <property type="entry name" value="WCX"/>
    <property type="match status" value="1"/>
</dbReference>
<reference evidence="5 6" key="1">
    <citation type="submission" date="2024-10" db="EMBL/GenBank/DDBJ databases">
        <title>The Natural Products Discovery Center: Release of the First 8490 Sequenced Strains for Exploring Actinobacteria Biosynthetic Diversity.</title>
        <authorList>
            <person name="Kalkreuter E."/>
            <person name="Kautsar S.A."/>
            <person name="Yang D."/>
            <person name="Bader C.D."/>
            <person name="Teijaro C.N."/>
            <person name="Fluegel L."/>
            <person name="Davis C.M."/>
            <person name="Simpson J.R."/>
            <person name="Lauterbach L."/>
            <person name="Steele A.D."/>
            <person name="Gui C."/>
            <person name="Meng S."/>
            <person name="Li G."/>
            <person name="Viehrig K."/>
            <person name="Ye F."/>
            <person name="Su P."/>
            <person name="Kiefer A.F."/>
            <person name="Nichols A."/>
            <person name="Cepeda A.J."/>
            <person name="Yan W."/>
            <person name="Fan B."/>
            <person name="Jiang Y."/>
            <person name="Adhikari A."/>
            <person name="Zheng C.-J."/>
            <person name="Schuster L."/>
            <person name="Cowan T.M."/>
            <person name="Smanski M.J."/>
            <person name="Chevrette M.G."/>
            <person name="De Carvalho L.P.S."/>
            <person name="Shen B."/>
        </authorList>
    </citation>
    <scope>NUCLEOTIDE SEQUENCE [LARGE SCALE GENOMIC DNA]</scope>
    <source>
        <strain evidence="5 6">NPDC049639</strain>
    </source>
</reference>
<organism evidence="5 6">
    <name type="scientific">Spongisporangium articulatum</name>
    <dbReference type="NCBI Taxonomy" id="3362603"/>
    <lineage>
        <taxon>Bacteria</taxon>
        <taxon>Bacillati</taxon>
        <taxon>Actinomycetota</taxon>
        <taxon>Actinomycetes</taxon>
        <taxon>Kineosporiales</taxon>
        <taxon>Kineosporiaceae</taxon>
        <taxon>Spongisporangium</taxon>
    </lineage>
</organism>
<dbReference type="PROSITE" id="PS00894">
    <property type="entry name" value="HTH_DEOR_1"/>
    <property type="match status" value="1"/>
</dbReference>
<evidence type="ECO:0000256" key="3">
    <source>
        <dbReference type="ARBA" id="ARBA00023163"/>
    </source>
</evidence>
<evidence type="ECO:0000256" key="1">
    <source>
        <dbReference type="ARBA" id="ARBA00023015"/>
    </source>
</evidence>
<evidence type="ECO:0000259" key="4">
    <source>
        <dbReference type="PROSITE" id="PS51000"/>
    </source>
</evidence>
<dbReference type="InterPro" id="IPR001034">
    <property type="entry name" value="DeoR_HTH"/>
</dbReference>
<dbReference type="PANTHER" id="PTHR34580">
    <property type="match status" value="1"/>
</dbReference>
<keyword evidence="3" id="KW-0804">Transcription</keyword>